<feature type="signal peptide" evidence="9">
    <location>
        <begin position="1"/>
        <end position="16"/>
    </location>
</feature>
<dbReference type="Pfam" id="PF11744">
    <property type="entry name" value="ALMT"/>
    <property type="match status" value="1"/>
</dbReference>
<dbReference type="EMBL" id="JAAIUW010000004">
    <property type="protein sequence ID" value="KAF7835826.1"/>
    <property type="molecule type" value="Genomic_DNA"/>
</dbReference>
<evidence type="ECO:0000256" key="2">
    <source>
        <dbReference type="ARBA" id="ARBA00007079"/>
    </source>
</evidence>
<dbReference type="InterPro" id="IPR020966">
    <property type="entry name" value="ALMT"/>
</dbReference>
<dbReference type="PANTHER" id="PTHR31086">
    <property type="entry name" value="ALUMINUM-ACTIVATED MALATE TRANSPORTER 10"/>
    <property type="match status" value="1"/>
</dbReference>
<gene>
    <name evidence="10" type="ORF">G2W53_010685</name>
</gene>
<keyword evidence="7" id="KW-0472">Membrane</keyword>
<comment type="subcellular location">
    <subcellularLocation>
        <location evidence="1">Membrane</location>
        <topology evidence="1">Multi-pass membrane protein</topology>
    </subcellularLocation>
</comment>
<dbReference type="GO" id="GO:0016020">
    <property type="term" value="C:membrane"/>
    <property type="evidence" value="ECO:0007669"/>
    <property type="project" value="UniProtKB-SubCell"/>
</dbReference>
<dbReference type="GO" id="GO:0034220">
    <property type="term" value="P:monoatomic ion transmembrane transport"/>
    <property type="evidence" value="ECO:0007669"/>
    <property type="project" value="UniProtKB-KW"/>
</dbReference>
<feature type="chain" id="PRO_5032915898" evidence="9">
    <location>
        <begin position="17"/>
        <end position="99"/>
    </location>
</feature>
<protein>
    <submittedName>
        <fullName evidence="10">Aluminum-activated malate transporter 9</fullName>
    </submittedName>
</protein>
<evidence type="ECO:0000313" key="11">
    <source>
        <dbReference type="Proteomes" id="UP000634136"/>
    </source>
</evidence>
<keyword evidence="3" id="KW-0813">Transport</keyword>
<evidence type="ECO:0000256" key="3">
    <source>
        <dbReference type="ARBA" id="ARBA00022448"/>
    </source>
</evidence>
<sequence>MGLALMLISLLIFLKAQFKDMSCYFIWAILTVVVVFEFSIGSTSSLQSDIAKFLWVPNLGMLHLAINFGFKVIEDTVEYTFSCQEHMKLFLELKLWNTV</sequence>
<dbReference type="AlphaFoldDB" id="A0A835C9R5"/>
<keyword evidence="5" id="KW-1133">Transmembrane helix</keyword>
<reference evidence="10" key="1">
    <citation type="submission" date="2020-09" db="EMBL/GenBank/DDBJ databases">
        <title>Genome-Enabled Discovery of Anthraquinone Biosynthesis in Senna tora.</title>
        <authorList>
            <person name="Kang S.-H."/>
            <person name="Pandey R.P."/>
            <person name="Lee C.-M."/>
            <person name="Sim J.-S."/>
            <person name="Jeong J.-T."/>
            <person name="Choi B.-S."/>
            <person name="Jung M."/>
            <person name="Ginzburg D."/>
            <person name="Zhao K."/>
            <person name="Won S.Y."/>
            <person name="Oh T.-J."/>
            <person name="Yu Y."/>
            <person name="Kim N.-H."/>
            <person name="Lee O.R."/>
            <person name="Lee T.-H."/>
            <person name="Bashyal P."/>
            <person name="Kim T.-S."/>
            <person name="Lee W.-H."/>
            <person name="Kawkins C."/>
            <person name="Kim C.-K."/>
            <person name="Kim J.S."/>
            <person name="Ahn B.O."/>
            <person name="Rhee S.Y."/>
            <person name="Sohng J.K."/>
        </authorList>
    </citation>
    <scope>NUCLEOTIDE SEQUENCE</scope>
    <source>
        <tissue evidence="10">Leaf</tissue>
    </source>
</reference>
<name>A0A835C9R5_9FABA</name>
<dbReference type="GO" id="GO:0015743">
    <property type="term" value="P:malate transport"/>
    <property type="evidence" value="ECO:0007669"/>
    <property type="project" value="InterPro"/>
</dbReference>
<evidence type="ECO:0000256" key="9">
    <source>
        <dbReference type="SAM" id="SignalP"/>
    </source>
</evidence>
<dbReference type="Proteomes" id="UP000634136">
    <property type="component" value="Unassembled WGS sequence"/>
</dbReference>
<evidence type="ECO:0000256" key="1">
    <source>
        <dbReference type="ARBA" id="ARBA00004141"/>
    </source>
</evidence>
<evidence type="ECO:0000256" key="8">
    <source>
        <dbReference type="ARBA" id="ARBA00023303"/>
    </source>
</evidence>
<accession>A0A835C9R5</accession>
<evidence type="ECO:0000313" key="10">
    <source>
        <dbReference type="EMBL" id="KAF7835826.1"/>
    </source>
</evidence>
<proteinExistence type="inferred from homology"/>
<keyword evidence="4" id="KW-0812">Transmembrane</keyword>
<organism evidence="10 11">
    <name type="scientific">Senna tora</name>
    <dbReference type="NCBI Taxonomy" id="362788"/>
    <lineage>
        <taxon>Eukaryota</taxon>
        <taxon>Viridiplantae</taxon>
        <taxon>Streptophyta</taxon>
        <taxon>Embryophyta</taxon>
        <taxon>Tracheophyta</taxon>
        <taxon>Spermatophyta</taxon>
        <taxon>Magnoliopsida</taxon>
        <taxon>eudicotyledons</taxon>
        <taxon>Gunneridae</taxon>
        <taxon>Pentapetalae</taxon>
        <taxon>rosids</taxon>
        <taxon>fabids</taxon>
        <taxon>Fabales</taxon>
        <taxon>Fabaceae</taxon>
        <taxon>Caesalpinioideae</taxon>
        <taxon>Cassia clade</taxon>
        <taxon>Senna</taxon>
    </lineage>
</organism>
<evidence type="ECO:0000256" key="6">
    <source>
        <dbReference type="ARBA" id="ARBA00023065"/>
    </source>
</evidence>
<dbReference type="OrthoDB" id="68611at2759"/>
<evidence type="ECO:0000256" key="7">
    <source>
        <dbReference type="ARBA" id="ARBA00023136"/>
    </source>
</evidence>
<keyword evidence="8" id="KW-0407">Ion channel</keyword>
<keyword evidence="11" id="KW-1185">Reference proteome</keyword>
<evidence type="ECO:0000256" key="5">
    <source>
        <dbReference type="ARBA" id="ARBA00022989"/>
    </source>
</evidence>
<evidence type="ECO:0000256" key="4">
    <source>
        <dbReference type="ARBA" id="ARBA00022692"/>
    </source>
</evidence>
<keyword evidence="9" id="KW-0732">Signal</keyword>
<comment type="similarity">
    <text evidence="2">Belongs to the aromatic acid exporter (TC 2.A.85) family.</text>
</comment>
<keyword evidence="6" id="KW-0406">Ion transport</keyword>
<comment type="caution">
    <text evidence="10">The sequence shown here is derived from an EMBL/GenBank/DDBJ whole genome shotgun (WGS) entry which is preliminary data.</text>
</comment>